<dbReference type="AlphaFoldDB" id="A0A0Q0JGH2"/>
<reference evidence="1 2" key="1">
    <citation type="submission" date="2015-09" db="EMBL/GenBank/DDBJ databases">
        <title>Genome announcement of multiple Pseudomonas syringae strains.</title>
        <authorList>
            <person name="Thakur S."/>
            <person name="Wang P.W."/>
            <person name="Gong Y."/>
            <person name="Weir B.S."/>
            <person name="Guttman D.S."/>
        </authorList>
    </citation>
    <scope>NUCLEOTIDE SEQUENCE [LARGE SCALE GENOMIC DNA]</scope>
    <source>
        <strain evidence="1 2">ICMP16929</strain>
    </source>
</reference>
<gene>
    <name evidence="1" type="ORF">ALO94_04778</name>
</gene>
<protein>
    <submittedName>
        <fullName evidence="1">Uncharacterized protein</fullName>
    </submittedName>
</protein>
<organism evidence="1 2">
    <name type="scientific">Pseudomonas syringae pv. spinaceae</name>
    <dbReference type="NCBI Taxonomy" id="264459"/>
    <lineage>
        <taxon>Bacteria</taxon>
        <taxon>Pseudomonadati</taxon>
        <taxon>Pseudomonadota</taxon>
        <taxon>Gammaproteobacteria</taxon>
        <taxon>Pseudomonadales</taxon>
        <taxon>Pseudomonadaceae</taxon>
        <taxon>Pseudomonas</taxon>
        <taxon>Pseudomonas syringae</taxon>
    </lineage>
</organism>
<dbReference type="PATRIC" id="fig|264459.3.peg.134"/>
<name>A0A0Q0JGH2_PSESX</name>
<comment type="caution">
    <text evidence="1">The sequence shown here is derived from an EMBL/GenBank/DDBJ whole genome shotgun (WGS) entry which is preliminary data.</text>
</comment>
<sequence>NDYLAKPFRRAELAGILDQWIPVTDDR</sequence>
<dbReference type="EMBL" id="LJRI01000068">
    <property type="protein sequence ID" value="KPZ13685.1"/>
    <property type="molecule type" value="Genomic_DNA"/>
</dbReference>
<proteinExistence type="predicted"/>
<evidence type="ECO:0000313" key="2">
    <source>
        <dbReference type="Proteomes" id="UP000050384"/>
    </source>
</evidence>
<dbReference type="Proteomes" id="UP000050384">
    <property type="component" value="Unassembled WGS sequence"/>
</dbReference>
<evidence type="ECO:0000313" key="1">
    <source>
        <dbReference type="EMBL" id="KPZ13685.1"/>
    </source>
</evidence>
<accession>A0A0Q0JGH2</accession>
<feature type="non-terminal residue" evidence="1">
    <location>
        <position position="1"/>
    </location>
</feature>